<evidence type="ECO:0000256" key="2">
    <source>
        <dbReference type="SAM" id="MobiDB-lite"/>
    </source>
</evidence>
<evidence type="ECO:0000313" key="5">
    <source>
        <dbReference type="Proteomes" id="UP000050525"/>
    </source>
</evidence>
<protein>
    <submittedName>
        <fullName evidence="4">Zinc finger protein 202-like</fullName>
    </submittedName>
</protein>
<accession>A0A151MPG2</accession>
<dbReference type="CDD" id="cd07936">
    <property type="entry name" value="SCAN"/>
    <property type="match status" value="1"/>
</dbReference>
<dbReference type="AlphaFoldDB" id="A0A151MPG2"/>
<dbReference type="PANTHER" id="PTHR45935:SF15">
    <property type="entry name" value="SCAN BOX DOMAIN-CONTAINING PROTEIN"/>
    <property type="match status" value="1"/>
</dbReference>
<comment type="caution">
    <text evidence="4">The sequence shown here is derived from an EMBL/GenBank/DDBJ whole genome shotgun (WGS) entry which is preliminary data.</text>
</comment>
<keyword evidence="1" id="KW-0539">Nucleus</keyword>
<dbReference type="PANTHER" id="PTHR45935">
    <property type="entry name" value="PROTEIN ZBED8-RELATED"/>
    <property type="match status" value="1"/>
</dbReference>
<feature type="compositionally biased region" description="Acidic residues" evidence="2">
    <location>
        <begin position="164"/>
        <end position="175"/>
    </location>
</feature>
<sequence>MQAMQPPCEAELPSATPQLAPRDELPTPGPWRQLFRGLRYREAEGPRRICSHLRELCRRWLEPQCRSKEQILELVVLEQFLAILPLEMRSWVCRCHVETCTQAVALAEGFQLGQAEDEKPQVTVRVKVEEGSSDQMQPPGALLEFDDSQVLQLKVHHKDRPLEEAGDQENPEPEVELPHVPKEEPSPNLDPGTGALSRADQQPPKEGPGLLLQTTNP</sequence>
<dbReference type="Gene3D" id="1.10.4020.10">
    <property type="entry name" value="DNA breaking-rejoining enzymes"/>
    <property type="match status" value="1"/>
</dbReference>
<feature type="domain" description="SCAN box" evidence="3">
    <location>
        <begin position="32"/>
        <end position="111"/>
    </location>
</feature>
<gene>
    <name evidence="4" type="ORF">Y1Q_0002119</name>
</gene>
<proteinExistence type="predicted"/>
<dbReference type="Proteomes" id="UP000050525">
    <property type="component" value="Unassembled WGS sequence"/>
</dbReference>
<evidence type="ECO:0000313" key="4">
    <source>
        <dbReference type="EMBL" id="KYO26363.1"/>
    </source>
</evidence>
<feature type="region of interest" description="Disordered" evidence="2">
    <location>
        <begin position="158"/>
        <end position="217"/>
    </location>
</feature>
<reference evidence="4 5" key="1">
    <citation type="journal article" date="2012" name="Genome Biol.">
        <title>Sequencing three crocodilian genomes to illuminate the evolution of archosaurs and amniotes.</title>
        <authorList>
            <person name="St John J.A."/>
            <person name="Braun E.L."/>
            <person name="Isberg S.R."/>
            <person name="Miles L.G."/>
            <person name="Chong A.Y."/>
            <person name="Gongora J."/>
            <person name="Dalzell P."/>
            <person name="Moran C."/>
            <person name="Bed'hom B."/>
            <person name="Abzhanov A."/>
            <person name="Burgess S.C."/>
            <person name="Cooksey A.M."/>
            <person name="Castoe T.A."/>
            <person name="Crawford N.G."/>
            <person name="Densmore L.D."/>
            <person name="Drew J.C."/>
            <person name="Edwards S.V."/>
            <person name="Faircloth B.C."/>
            <person name="Fujita M.K."/>
            <person name="Greenwold M.J."/>
            <person name="Hoffmann F.G."/>
            <person name="Howard J.M."/>
            <person name="Iguchi T."/>
            <person name="Janes D.E."/>
            <person name="Khan S.Y."/>
            <person name="Kohno S."/>
            <person name="de Koning A.J."/>
            <person name="Lance S.L."/>
            <person name="McCarthy F.M."/>
            <person name="McCormack J.E."/>
            <person name="Merchant M.E."/>
            <person name="Peterson D.G."/>
            <person name="Pollock D.D."/>
            <person name="Pourmand N."/>
            <person name="Raney B.J."/>
            <person name="Roessler K.A."/>
            <person name="Sanford J.R."/>
            <person name="Sawyer R.H."/>
            <person name="Schmidt C.J."/>
            <person name="Triplett E.W."/>
            <person name="Tuberville T.D."/>
            <person name="Venegas-Anaya M."/>
            <person name="Howard J.T."/>
            <person name="Jarvis E.D."/>
            <person name="Guillette L.J.Jr."/>
            <person name="Glenn T.C."/>
            <person name="Green R.E."/>
            <person name="Ray D.A."/>
        </authorList>
    </citation>
    <scope>NUCLEOTIDE SEQUENCE [LARGE SCALE GENOMIC DNA]</scope>
    <source>
        <strain evidence="4">KSC_2009_1</strain>
    </source>
</reference>
<dbReference type="EMBL" id="AKHW03005546">
    <property type="protein sequence ID" value="KYO26363.1"/>
    <property type="molecule type" value="Genomic_DNA"/>
</dbReference>
<dbReference type="PROSITE" id="PS50804">
    <property type="entry name" value="SCAN_BOX"/>
    <property type="match status" value="1"/>
</dbReference>
<name>A0A151MPG2_ALLMI</name>
<dbReference type="Pfam" id="PF02023">
    <property type="entry name" value="SCAN"/>
    <property type="match status" value="1"/>
</dbReference>
<dbReference type="InterPro" id="IPR050916">
    <property type="entry name" value="SCAN-C2H2_zinc_finger"/>
</dbReference>
<organism evidence="4 5">
    <name type="scientific">Alligator mississippiensis</name>
    <name type="common">American alligator</name>
    <dbReference type="NCBI Taxonomy" id="8496"/>
    <lineage>
        <taxon>Eukaryota</taxon>
        <taxon>Metazoa</taxon>
        <taxon>Chordata</taxon>
        <taxon>Craniata</taxon>
        <taxon>Vertebrata</taxon>
        <taxon>Euteleostomi</taxon>
        <taxon>Archelosauria</taxon>
        <taxon>Archosauria</taxon>
        <taxon>Crocodylia</taxon>
        <taxon>Alligatoridae</taxon>
        <taxon>Alligatorinae</taxon>
        <taxon>Alligator</taxon>
    </lineage>
</organism>
<keyword evidence="5" id="KW-1185">Reference proteome</keyword>
<dbReference type="InterPro" id="IPR038269">
    <property type="entry name" value="SCAN_sf"/>
</dbReference>
<dbReference type="FunFam" id="1.10.4020.10:FF:000001">
    <property type="entry name" value="zinc finger protein 263 isoform X1"/>
    <property type="match status" value="1"/>
</dbReference>
<feature type="compositionally biased region" description="Basic and acidic residues" evidence="2">
    <location>
        <begin position="176"/>
        <end position="185"/>
    </location>
</feature>
<dbReference type="SUPFAM" id="SSF47353">
    <property type="entry name" value="Retrovirus capsid dimerization domain-like"/>
    <property type="match status" value="1"/>
</dbReference>
<evidence type="ECO:0000256" key="1">
    <source>
        <dbReference type="ARBA" id="ARBA00023242"/>
    </source>
</evidence>
<dbReference type="SMART" id="SM00431">
    <property type="entry name" value="SCAN"/>
    <property type="match status" value="1"/>
</dbReference>
<dbReference type="InterPro" id="IPR003309">
    <property type="entry name" value="SCAN_dom"/>
</dbReference>
<evidence type="ECO:0000259" key="3">
    <source>
        <dbReference type="PROSITE" id="PS50804"/>
    </source>
</evidence>
<feature type="region of interest" description="Disordered" evidence="2">
    <location>
        <begin position="1"/>
        <end position="27"/>
    </location>
</feature>